<accession>A0ACB7WYX1</accession>
<comment type="caution">
    <text evidence="1">The sequence shown here is derived from an EMBL/GenBank/DDBJ whole genome shotgun (WGS) entry which is preliminary data.</text>
</comment>
<reference evidence="1 2" key="1">
    <citation type="journal article" date="2021" name="Hortic Res">
        <title>High-quality reference genome and annotation aids understanding of berry development for evergreen blueberry (Vaccinium darrowii).</title>
        <authorList>
            <person name="Yu J."/>
            <person name="Hulse-Kemp A.M."/>
            <person name="Babiker E."/>
            <person name="Staton M."/>
        </authorList>
    </citation>
    <scope>NUCLEOTIDE SEQUENCE [LARGE SCALE GENOMIC DNA]</scope>
    <source>
        <strain evidence="2">cv. NJ 8807/NJ 8810</strain>
        <tissue evidence="1">Young leaf</tissue>
    </source>
</reference>
<dbReference type="EMBL" id="CM037152">
    <property type="protein sequence ID" value="KAH7833500.1"/>
    <property type="molecule type" value="Genomic_DNA"/>
</dbReference>
<name>A0ACB7WYX1_9ERIC</name>
<proteinExistence type="predicted"/>
<keyword evidence="2" id="KW-1185">Reference proteome</keyword>
<gene>
    <name evidence="1" type="ORF">Vadar_006954</name>
</gene>
<protein>
    <submittedName>
        <fullName evidence="1">Uncharacterized protein</fullName>
    </submittedName>
</protein>
<evidence type="ECO:0000313" key="2">
    <source>
        <dbReference type="Proteomes" id="UP000828048"/>
    </source>
</evidence>
<sequence>MGDSESEDATSTHNAVFIDTNLDTHLALIVSQSDTVLDLKRKIMSEHPQCFPNFGEIKINALKVKRKRCFYHLSDSMLVKSVFQGAKKCWFVSVDAFSLKQQDDNQFPIDPAVSNQLALVCTKKTPSGDLYASPPGIIDPEFASGNTSKDVLNDVEMTNRGVGGEPWNTTFLDSNARSNLVENQGTHVECRNNKSRNMEHDVDRNESLVEEGHSKSEPVVKKNRKRESKGAENPLEGNETLLSNVIEETSKPKGTILENSIEEKLKTNTTTSDSLFTEIPEDVHLVARADSGKKKSKKNKKLPTDQVFNPESSSLHDGGKESFEKNVGVVAKNSDMASVAAIVSEINMQYANLPETSEVSQKRKHHESVQEVEQDKLPSSSVDGHLLSGSREKRKSKKKKLSADKVINTEPSSLHDVGKEGSKENVETVSKDSAKPSGLVIVSEQNVQHATLSGTLDVSRKQKHTQPVQELLEGHKLPSSLAEDVHLVAGSGSGKKNKSKMKKKLPTDEVVDAELSTLHDVGKEGSKENVGIVSKDSCKASEPVREVVEGDKLPPSSADSLFTEPPEDVHLVADPSIGTKKSKKKKKLPTDKVVNAEPSSLHNVGKEGSKENVDTVYEQDVQHATLSGTVEVSQEQKHPEPAEEMVERYKLPSSSMGNNASTPDAANENGKGDAPELGARSRSKGRKTLKNRQSTNMEEFPSLAVNESDNLKKDNMRSRHENIALDEHNFQTSGPHKNEECKELPQNHDPGTMLSEKSEPPIQGEADMHSKESVVSDNLFESTVIMESGKSAGNRKMKMRAKKSVATKIVSSMEHDDNSVSGTSSHVPRFDDHFASEAKKEESFLSPTKRKKVSKRKTVDTSFVDANGQSDGMCGNEVESLPSTQVDKIQENAETSDGNLRKKVKKNENFDATTFADCPVKEQENDVESLQLNQVDMTRKDAENMDETSRKKTKKSQNVSAKSLPELPTNEQEGGGGILTLSSDLQRVVDAPSKTKKKTKSVKTSSKSQLTGQEVELETNHGSFNLQQTSRTVDSTQIPSSDRLEGNSIGRPLQNDDNGNASTDANYQREVSNCDGDRINFKDYFVPGEHRHEGTPVELVVDKVSEAKVSGREVKTKKNAKKDVVLSPASSHDPGNSLNSYVNQVSNRRSPRVSKASNKKMGEVVNSSQHEKSLLATPGDIFRDGSSESSEDERTTANSDSSTKTPSDNSSSSGYSEGDGKSNLDSPRNGISVAKDKDGGKSFTKSQALSSKNVTLDRILRKSSEPVMTEEVRADSRRPSSQQLNHNLKKRKVQLLIFYQTVEATITYCKRDGKCL</sequence>
<organism evidence="1 2">
    <name type="scientific">Vaccinium darrowii</name>
    <dbReference type="NCBI Taxonomy" id="229202"/>
    <lineage>
        <taxon>Eukaryota</taxon>
        <taxon>Viridiplantae</taxon>
        <taxon>Streptophyta</taxon>
        <taxon>Embryophyta</taxon>
        <taxon>Tracheophyta</taxon>
        <taxon>Spermatophyta</taxon>
        <taxon>Magnoliopsida</taxon>
        <taxon>eudicotyledons</taxon>
        <taxon>Gunneridae</taxon>
        <taxon>Pentapetalae</taxon>
        <taxon>asterids</taxon>
        <taxon>Ericales</taxon>
        <taxon>Ericaceae</taxon>
        <taxon>Vaccinioideae</taxon>
        <taxon>Vaccinieae</taxon>
        <taxon>Vaccinium</taxon>
    </lineage>
</organism>
<evidence type="ECO:0000313" key="1">
    <source>
        <dbReference type="EMBL" id="KAH7833500.1"/>
    </source>
</evidence>
<dbReference type="Proteomes" id="UP000828048">
    <property type="component" value="Chromosome 2"/>
</dbReference>